<reference evidence="1" key="1">
    <citation type="submission" date="2018-07" db="EMBL/GenBank/DDBJ databases">
        <authorList>
            <person name="Ashton P.M."/>
            <person name="Dallman T."/>
            <person name="Nair S."/>
            <person name="De Pinna E."/>
            <person name="Peters T."/>
            <person name="Grant K."/>
        </authorList>
    </citation>
    <scope>NUCLEOTIDE SEQUENCE</scope>
    <source>
        <strain evidence="1">350641</strain>
    </source>
</reference>
<organism evidence="1">
    <name type="scientific">Salmonella enterica subsp. enterica serovar Berkeley</name>
    <dbReference type="NCBI Taxonomy" id="1965103"/>
    <lineage>
        <taxon>Bacteria</taxon>
        <taxon>Pseudomonadati</taxon>
        <taxon>Pseudomonadota</taxon>
        <taxon>Gammaproteobacteria</taxon>
        <taxon>Enterobacterales</taxon>
        <taxon>Enterobacteriaceae</taxon>
        <taxon>Salmonella</taxon>
    </lineage>
</organism>
<accession>A0A636K3L7</accession>
<sequence>MDNEDKKEWLAEIGETIFGDHWKPALAKHLGTDDSLVRKWASGTRTIPDNLIRGLLSLAHDRANIISRHADRFARELRHEPGYERIIYMPGIKLESVRSDLYTDKRDCFDIDGRLFLLNENGTVIDIHGYETDGYGMPVLPDNITVNDLLQAKQNHPGE</sequence>
<comment type="caution">
    <text evidence="1">The sequence shown here is derived from an EMBL/GenBank/DDBJ whole genome shotgun (WGS) entry which is preliminary data.</text>
</comment>
<gene>
    <name evidence="1" type="ORF">CC785_15785</name>
</gene>
<evidence type="ECO:0000313" key="1">
    <source>
        <dbReference type="EMBL" id="EDI0570656.1"/>
    </source>
</evidence>
<protein>
    <submittedName>
        <fullName evidence="1">Uncharacterized protein</fullName>
    </submittedName>
</protein>
<name>A0A636K3L7_SALET</name>
<dbReference type="AlphaFoldDB" id="A0A636K3L7"/>
<proteinExistence type="predicted"/>
<dbReference type="EMBL" id="AAMJRQ010000020">
    <property type="protein sequence ID" value="EDI0570656.1"/>
    <property type="molecule type" value="Genomic_DNA"/>
</dbReference>